<dbReference type="GO" id="GO:0005886">
    <property type="term" value="C:plasma membrane"/>
    <property type="evidence" value="ECO:0007669"/>
    <property type="project" value="UniProtKB-SubCell"/>
</dbReference>
<organism evidence="18 19">
    <name type="scientific">Jeotgalibaca arthritidis</name>
    <dbReference type="NCBI Taxonomy" id="1868794"/>
    <lineage>
        <taxon>Bacteria</taxon>
        <taxon>Bacillati</taxon>
        <taxon>Bacillota</taxon>
        <taxon>Bacilli</taxon>
        <taxon>Lactobacillales</taxon>
        <taxon>Carnobacteriaceae</taxon>
        <taxon>Jeotgalibaca</taxon>
    </lineage>
</organism>
<dbReference type="InterPro" id="IPR004358">
    <property type="entry name" value="Sig_transdc_His_kin-like_C"/>
</dbReference>
<evidence type="ECO:0000259" key="17">
    <source>
        <dbReference type="PROSITE" id="PS50885"/>
    </source>
</evidence>
<dbReference type="PRINTS" id="PR00344">
    <property type="entry name" value="BCTRLSENSOR"/>
</dbReference>
<evidence type="ECO:0000256" key="15">
    <source>
        <dbReference type="SAM" id="Phobius"/>
    </source>
</evidence>
<evidence type="ECO:0000256" key="5">
    <source>
        <dbReference type="ARBA" id="ARBA00022553"/>
    </source>
</evidence>
<accession>A0A6G7KD36</accession>
<feature type="transmembrane region" description="Helical" evidence="15">
    <location>
        <begin position="150"/>
        <end position="172"/>
    </location>
</feature>
<dbReference type="PANTHER" id="PTHR45528:SF1">
    <property type="entry name" value="SENSOR HISTIDINE KINASE CPXA"/>
    <property type="match status" value="1"/>
</dbReference>
<comment type="catalytic activity">
    <reaction evidence="1">
        <text>ATP + protein L-histidine = ADP + protein N-phospho-L-histidine.</text>
        <dbReference type="EC" id="2.7.13.3"/>
    </reaction>
</comment>
<dbReference type="PROSITE" id="PS50109">
    <property type="entry name" value="HIS_KIN"/>
    <property type="match status" value="1"/>
</dbReference>
<dbReference type="SUPFAM" id="SSF47384">
    <property type="entry name" value="Homodimeric domain of signal transducing histidine kinase"/>
    <property type="match status" value="1"/>
</dbReference>
<dbReference type="SUPFAM" id="SSF158472">
    <property type="entry name" value="HAMP domain-like"/>
    <property type="match status" value="1"/>
</dbReference>
<keyword evidence="7 15" id="KW-0812">Transmembrane</keyword>
<evidence type="ECO:0000256" key="14">
    <source>
        <dbReference type="SAM" id="Coils"/>
    </source>
</evidence>
<keyword evidence="6" id="KW-0808">Transferase</keyword>
<evidence type="ECO:0000256" key="1">
    <source>
        <dbReference type="ARBA" id="ARBA00000085"/>
    </source>
</evidence>
<dbReference type="SMART" id="SM00388">
    <property type="entry name" value="HisKA"/>
    <property type="match status" value="1"/>
</dbReference>
<protein>
    <recommendedName>
        <fullName evidence="3">histidine kinase</fullName>
        <ecNumber evidence="3">2.7.13.3</ecNumber>
    </recommendedName>
</protein>
<dbReference type="Gene3D" id="1.10.287.130">
    <property type="match status" value="1"/>
</dbReference>
<dbReference type="KEGG" id="jar:G7057_07220"/>
<dbReference type="GO" id="GO:0000155">
    <property type="term" value="F:phosphorelay sensor kinase activity"/>
    <property type="evidence" value="ECO:0007669"/>
    <property type="project" value="InterPro"/>
</dbReference>
<evidence type="ECO:0000256" key="2">
    <source>
        <dbReference type="ARBA" id="ARBA00004651"/>
    </source>
</evidence>
<dbReference type="GO" id="GO:0005524">
    <property type="term" value="F:ATP binding"/>
    <property type="evidence" value="ECO:0007669"/>
    <property type="project" value="UniProtKB-KW"/>
</dbReference>
<dbReference type="AlphaFoldDB" id="A0A6G7KD36"/>
<dbReference type="Proteomes" id="UP000501451">
    <property type="component" value="Chromosome"/>
</dbReference>
<evidence type="ECO:0000256" key="11">
    <source>
        <dbReference type="ARBA" id="ARBA00022989"/>
    </source>
</evidence>
<keyword evidence="9 18" id="KW-0418">Kinase</keyword>
<dbReference type="EMBL" id="CP049740">
    <property type="protein sequence ID" value="QII83157.1"/>
    <property type="molecule type" value="Genomic_DNA"/>
</dbReference>
<evidence type="ECO:0000256" key="6">
    <source>
        <dbReference type="ARBA" id="ARBA00022679"/>
    </source>
</evidence>
<dbReference type="PANTHER" id="PTHR45528">
    <property type="entry name" value="SENSOR HISTIDINE KINASE CPXA"/>
    <property type="match status" value="1"/>
</dbReference>
<dbReference type="EC" id="2.7.13.3" evidence="3"/>
<dbReference type="InterPro" id="IPR005467">
    <property type="entry name" value="His_kinase_dom"/>
</dbReference>
<dbReference type="Pfam" id="PF00672">
    <property type="entry name" value="HAMP"/>
    <property type="match status" value="1"/>
</dbReference>
<keyword evidence="12" id="KW-0902">Two-component regulatory system</keyword>
<keyword evidence="4" id="KW-1003">Cell membrane</keyword>
<name>A0A6G7KD36_9LACT</name>
<dbReference type="InterPro" id="IPR036097">
    <property type="entry name" value="HisK_dim/P_sf"/>
</dbReference>
<evidence type="ECO:0000256" key="7">
    <source>
        <dbReference type="ARBA" id="ARBA00022692"/>
    </source>
</evidence>
<dbReference type="Pfam" id="PF02518">
    <property type="entry name" value="HATPase_c"/>
    <property type="match status" value="1"/>
</dbReference>
<reference evidence="18 19" key="1">
    <citation type="journal article" date="2017" name="Int. J. Syst. Evol. Microbiol.">
        <title>Jeotgalibaca porci sp. nov. and Jeotgalibaca arthritidis sp. nov., isolated from pigs, and emended description of the genus Jeotgalibaca.</title>
        <authorList>
            <person name="Zamora L."/>
            <person name="Perez-Sancho M."/>
            <person name="Dominguez L."/>
            <person name="Fernandez-Garayzabal J.F."/>
            <person name="Vela A.I."/>
        </authorList>
    </citation>
    <scope>NUCLEOTIDE SEQUENCE [LARGE SCALE GENOMIC DNA]</scope>
    <source>
        <strain evidence="18 19">CECT 9157</strain>
    </source>
</reference>
<dbReference type="SUPFAM" id="SSF55874">
    <property type="entry name" value="ATPase domain of HSP90 chaperone/DNA topoisomerase II/histidine kinase"/>
    <property type="match status" value="1"/>
</dbReference>
<sequence length="455" mass="51308">MFITATAIGLIFVRFLVHNIYEQKEEQLFGYAEAIIDESMTTQEIQAGMKIVAQQDVLLALYNSSDRLVYPTNDSNYVSGLSGQDLERLKEGERISLTQRDRGFMNEEISIVTVYLPLFNSLSKEFSGFVAVASPVSGIQSDISDVQKNIILTVLMVGGIATTISFGIADYLTRRITRMRKATNEIAQGNFDISLVDYQKDEFDELSRDFNVMAKSLKESQEEIERQENLRRQFMMDIAHEMRTPLTSINGILEGLAHDMIPEKSKGRSIALMHQETKRMIRMVNENLDYEKIRSNQLVLVKQEFHIGEALLNVQEQLEKKAASKGNQIKVTVAPADLQVYADYDRFIQIIVNLTNNAIQFTDQGQIHLSAEETDQAVVIKVTDNGIGIDEGDIHSIWERFYKADISRKNNKFGESGIGLAIVRSLVEKHDGQIAVSSVLNEGTTFTITFPKKIS</sequence>
<evidence type="ECO:0000256" key="8">
    <source>
        <dbReference type="ARBA" id="ARBA00022741"/>
    </source>
</evidence>
<dbReference type="FunFam" id="1.10.287.130:FF:000001">
    <property type="entry name" value="Two-component sensor histidine kinase"/>
    <property type="match status" value="1"/>
</dbReference>
<dbReference type="CDD" id="cd00082">
    <property type="entry name" value="HisKA"/>
    <property type="match status" value="1"/>
</dbReference>
<dbReference type="SMART" id="SM00387">
    <property type="entry name" value="HATPase_c"/>
    <property type="match status" value="1"/>
</dbReference>
<keyword evidence="14" id="KW-0175">Coiled coil</keyword>
<dbReference type="InterPro" id="IPR050398">
    <property type="entry name" value="HssS/ArlS-like"/>
</dbReference>
<dbReference type="CDD" id="cd06225">
    <property type="entry name" value="HAMP"/>
    <property type="match status" value="1"/>
</dbReference>
<keyword evidence="11 15" id="KW-1133">Transmembrane helix</keyword>
<dbReference type="Pfam" id="PF00512">
    <property type="entry name" value="HisKA"/>
    <property type="match status" value="1"/>
</dbReference>
<keyword evidence="19" id="KW-1185">Reference proteome</keyword>
<dbReference type="PROSITE" id="PS50885">
    <property type="entry name" value="HAMP"/>
    <property type="match status" value="1"/>
</dbReference>
<dbReference type="InterPro" id="IPR003661">
    <property type="entry name" value="HisK_dim/P_dom"/>
</dbReference>
<proteinExistence type="predicted"/>
<evidence type="ECO:0000256" key="13">
    <source>
        <dbReference type="ARBA" id="ARBA00023136"/>
    </source>
</evidence>
<dbReference type="InterPro" id="IPR003594">
    <property type="entry name" value="HATPase_dom"/>
</dbReference>
<dbReference type="SMART" id="SM00304">
    <property type="entry name" value="HAMP"/>
    <property type="match status" value="1"/>
</dbReference>
<evidence type="ECO:0000259" key="16">
    <source>
        <dbReference type="PROSITE" id="PS50109"/>
    </source>
</evidence>
<dbReference type="Gene3D" id="3.30.565.10">
    <property type="entry name" value="Histidine kinase-like ATPase, C-terminal domain"/>
    <property type="match status" value="1"/>
</dbReference>
<comment type="subcellular location">
    <subcellularLocation>
        <location evidence="2">Cell membrane</location>
        <topology evidence="2">Multi-pass membrane protein</topology>
    </subcellularLocation>
</comment>
<gene>
    <name evidence="18" type="ORF">G7057_07220</name>
</gene>
<evidence type="ECO:0000313" key="18">
    <source>
        <dbReference type="EMBL" id="QII83157.1"/>
    </source>
</evidence>
<dbReference type="Gene3D" id="6.10.340.10">
    <property type="match status" value="1"/>
</dbReference>
<keyword evidence="8" id="KW-0547">Nucleotide-binding</keyword>
<feature type="domain" description="Histidine kinase" evidence="16">
    <location>
        <begin position="237"/>
        <end position="454"/>
    </location>
</feature>
<keyword evidence="5" id="KW-0597">Phosphoprotein</keyword>
<keyword evidence="13 15" id="KW-0472">Membrane</keyword>
<evidence type="ECO:0000256" key="12">
    <source>
        <dbReference type="ARBA" id="ARBA00023012"/>
    </source>
</evidence>
<feature type="coiled-coil region" evidence="14">
    <location>
        <begin position="210"/>
        <end position="237"/>
    </location>
</feature>
<dbReference type="FunFam" id="3.30.565.10:FF:000006">
    <property type="entry name" value="Sensor histidine kinase WalK"/>
    <property type="match status" value="1"/>
</dbReference>
<feature type="domain" description="HAMP" evidence="17">
    <location>
        <begin position="170"/>
        <end position="222"/>
    </location>
</feature>
<evidence type="ECO:0000313" key="19">
    <source>
        <dbReference type="Proteomes" id="UP000501451"/>
    </source>
</evidence>
<evidence type="ECO:0000256" key="9">
    <source>
        <dbReference type="ARBA" id="ARBA00022777"/>
    </source>
</evidence>
<keyword evidence="10" id="KW-0067">ATP-binding</keyword>
<evidence type="ECO:0000256" key="10">
    <source>
        <dbReference type="ARBA" id="ARBA00022840"/>
    </source>
</evidence>
<dbReference type="InterPro" id="IPR003660">
    <property type="entry name" value="HAMP_dom"/>
</dbReference>
<evidence type="ECO:0000256" key="3">
    <source>
        <dbReference type="ARBA" id="ARBA00012438"/>
    </source>
</evidence>
<dbReference type="InterPro" id="IPR036890">
    <property type="entry name" value="HATPase_C_sf"/>
</dbReference>
<evidence type="ECO:0000256" key="4">
    <source>
        <dbReference type="ARBA" id="ARBA00022475"/>
    </source>
</evidence>